<dbReference type="AlphaFoldDB" id="U6K958"/>
<feature type="compositionally biased region" description="Polar residues" evidence="1">
    <location>
        <begin position="82"/>
        <end position="95"/>
    </location>
</feature>
<accession>U6K958</accession>
<sequence length="106" mass="12311">MCKKLESELDDALRLKKRLEKAQAVSLSQLQLLQQQQQKAGDQQQQQQQQQQQINQLIKHNAELEATVKDLTESKDKLTQQLMQLFSKTESTPDSAQDLKKHKQQQ</sequence>
<evidence type="ECO:0000256" key="1">
    <source>
        <dbReference type="SAM" id="MobiDB-lite"/>
    </source>
</evidence>
<evidence type="ECO:0000313" key="3">
    <source>
        <dbReference type="Proteomes" id="UP000030744"/>
    </source>
</evidence>
<evidence type="ECO:0000313" key="2">
    <source>
        <dbReference type="EMBL" id="CDJ34565.1"/>
    </source>
</evidence>
<dbReference type="Proteomes" id="UP000030744">
    <property type="component" value="Unassembled WGS sequence"/>
</dbReference>
<dbReference type="OrthoDB" id="354617at2759"/>
<dbReference type="RefSeq" id="XP_013357128.1">
    <property type="nucleotide sequence ID" value="XM_013501674.1"/>
</dbReference>
<proteinExistence type="predicted"/>
<dbReference type="EMBL" id="HG686781">
    <property type="protein sequence ID" value="CDJ34565.1"/>
    <property type="molecule type" value="Genomic_DNA"/>
</dbReference>
<reference evidence="2" key="2">
    <citation type="submission" date="2013-10" db="EMBL/GenBank/DDBJ databases">
        <authorList>
            <person name="Aslett M."/>
        </authorList>
    </citation>
    <scope>NUCLEOTIDE SEQUENCE [LARGE SCALE GENOMIC DNA]</scope>
    <source>
        <strain evidence="2">Houghton</strain>
    </source>
</reference>
<protein>
    <submittedName>
        <fullName evidence="2">Uncharacterized protein</fullName>
    </submittedName>
</protein>
<feature type="region of interest" description="Disordered" evidence="1">
    <location>
        <begin position="82"/>
        <end position="106"/>
    </location>
</feature>
<dbReference type="VEuPathDB" id="ToxoDB:EMH_0091070"/>
<gene>
    <name evidence="2" type="ORF">EMH_0091070</name>
</gene>
<keyword evidence="3" id="KW-1185">Reference proteome</keyword>
<name>U6K958_9EIME</name>
<dbReference type="GeneID" id="25383332"/>
<reference evidence="2" key="1">
    <citation type="submission" date="2013-10" db="EMBL/GenBank/DDBJ databases">
        <title>Genomic analysis of the causative agents of coccidiosis in chickens.</title>
        <authorList>
            <person name="Reid A.J."/>
            <person name="Blake D."/>
            <person name="Billington K."/>
            <person name="Browne H."/>
            <person name="Dunn M."/>
            <person name="Hung S."/>
            <person name="Kawahara F."/>
            <person name="Miranda-Saavedra D."/>
            <person name="Mourier T."/>
            <person name="Nagra H."/>
            <person name="Otto T.D."/>
            <person name="Rawlings N."/>
            <person name="Sanchez A."/>
            <person name="Sanders M."/>
            <person name="Subramaniam C."/>
            <person name="Tay Y."/>
            <person name="Dear P."/>
            <person name="Doerig C."/>
            <person name="Gruber A."/>
            <person name="Parkinson J."/>
            <person name="Shirley M."/>
            <person name="Wan K.L."/>
            <person name="Berriman M."/>
            <person name="Tomley F."/>
            <person name="Pain A."/>
        </authorList>
    </citation>
    <scope>NUCLEOTIDE SEQUENCE [LARGE SCALE GENOMIC DNA]</scope>
    <source>
        <strain evidence="2">Houghton</strain>
    </source>
</reference>
<organism evidence="2 3">
    <name type="scientific">Eimeria mitis</name>
    <dbReference type="NCBI Taxonomy" id="44415"/>
    <lineage>
        <taxon>Eukaryota</taxon>
        <taxon>Sar</taxon>
        <taxon>Alveolata</taxon>
        <taxon>Apicomplexa</taxon>
        <taxon>Conoidasida</taxon>
        <taxon>Coccidia</taxon>
        <taxon>Eucoccidiorida</taxon>
        <taxon>Eimeriorina</taxon>
        <taxon>Eimeriidae</taxon>
        <taxon>Eimeria</taxon>
    </lineage>
</organism>